<evidence type="ECO:0000256" key="1">
    <source>
        <dbReference type="SAM" id="Coils"/>
    </source>
</evidence>
<reference evidence="2" key="1">
    <citation type="journal article" date="2023" name="Mol. Phylogenet. Evol.">
        <title>Genome-scale phylogeny and comparative genomics of the fungal order Sordariales.</title>
        <authorList>
            <person name="Hensen N."/>
            <person name="Bonometti L."/>
            <person name="Westerberg I."/>
            <person name="Brannstrom I.O."/>
            <person name="Guillou S."/>
            <person name="Cros-Aarteil S."/>
            <person name="Calhoun S."/>
            <person name="Haridas S."/>
            <person name="Kuo A."/>
            <person name="Mondo S."/>
            <person name="Pangilinan J."/>
            <person name="Riley R."/>
            <person name="LaButti K."/>
            <person name="Andreopoulos B."/>
            <person name="Lipzen A."/>
            <person name="Chen C."/>
            <person name="Yan M."/>
            <person name="Daum C."/>
            <person name="Ng V."/>
            <person name="Clum A."/>
            <person name="Steindorff A."/>
            <person name="Ohm R.A."/>
            <person name="Martin F."/>
            <person name="Silar P."/>
            <person name="Natvig D.O."/>
            <person name="Lalanne C."/>
            <person name="Gautier V."/>
            <person name="Ament-Velasquez S.L."/>
            <person name="Kruys A."/>
            <person name="Hutchinson M.I."/>
            <person name="Powell A.J."/>
            <person name="Barry K."/>
            <person name="Miller A.N."/>
            <person name="Grigoriev I.V."/>
            <person name="Debuchy R."/>
            <person name="Gladieux P."/>
            <person name="Hiltunen Thoren M."/>
            <person name="Johannesson H."/>
        </authorList>
    </citation>
    <scope>NUCLEOTIDE SEQUENCE</scope>
    <source>
        <strain evidence="2">CBS 359.72</strain>
    </source>
</reference>
<keyword evidence="3" id="KW-1185">Reference proteome</keyword>
<feature type="coiled-coil region" evidence="1">
    <location>
        <begin position="441"/>
        <end position="503"/>
    </location>
</feature>
<sequence>MADTYWDPANLLQITDDYTALRIQCLARAQCDRKIRCPESLSSSETAAVMDEVRRMATNPPTKVTHKDLDKLAKLCLCRNSHASQWRQISHDWKSVVARAVKHHERLTRVCIDSGSDQCAKLLVERKNCLKMLGVQNVDADLSVELSNYLSSRAETDSKMSELQGDLAAARTSVCTLEDCLRDLETELSRTRAREIELIKERHDANWRIEEIRQAEHARLAGMLKLVDAAKNNRARLESVIRGLRDELGSTICALEKERERTKSLEESADELRRQLAEATEAATRARRTAEEEVDVKRLAEDKKDLERRLSEAIEELNSTRRLLEMEKAKATSLREKQEDWECRLLNAYAEGDRLLAEEKSKSQGLKKAKEDLERRLREVDLWSDRLHFEQQTKIKVLSSIKHELRLRLSEARATSAAEANRFKRNYDSLAKSHAVAVERARRLQTSLDSARDRVQGLKDERASLESQLRQCRADASPLRATNECLRNEIADLKSQIRTLEEALSNRRWRSRFRTLVNPCKQDPATGGPDSAVMLNL</sequence>
<dbReference type="EMBL" id="MU857767">
    <property type="protein sequence ID" value="KAK4243965.1"/>
    <property type="molecule type" value="Genomic_DNA"/>
</dbReference>
<dbReference type="AlphaFoldDB" id="A0AAN7HJ53"/>
<evidence type="ECO:0000313" key="3">
    <source>
        <dbReference type="Proteomes" id="UP001303647"/>
    </source>
</evidence>
<dbReference type="Gene3D" id="1.20.5.340">
    <property type="match status" value="1"/>
</dbReference>
<reference evidence="2" key="2">
    <citation type="submission" date="2023-05" db="EMBL/GenBank/DDBJ databases">
        <authorList>
            <consortium name="Lawrence Berkeley National Laboratory"/>
            <person name="Steindorff A."/>
            <person name="Hensen N."/>
            <person name="Bonometti L."/>
            <person name="Westerberg I."/>
            <person name="Brannstrom I.O."/>
            <person name="Guillou S."/>
            <person name="Cros-Aarteil S."/>
            <person name="Calhoun S."/>
            <person name="Haridas S."/>
            <person name="Kuo A."/>
            <person name="Mondo S."/>
            <person name="Pangilinan J."/>
            <person name="Riley R."/>
            <person name="Labutti K."/>
            <person name="Andreopoulos B."/>
            <person name="Lipzen A."/>
            <person name="Chen C."/>
            <person name="Yanf M."/>
            <person name="Daum C."/>
            <person name="Ng V."/>
            <person name="Clum A."/>
            <person name="Ohm R."/>
            <person name="Martin F."/>
            <person name="Silar P."/>
            <person name="Natvig D."/>
            <person name="Lalanne C."/>
            <person name="Gautier V."/>
            <person name="Ament-Velasquez S.L."/>
            <person name="Kruys A."/>
            <person name="Hutchinson M.I."/>
            <person name="Powell A.J."/>
            <person name="Barry K."/>
            <person name="Miller A.N."/>
            <person name="Grigoriev I.V."/>
            <person name="Debuchy R."/>
            <person name="Gladieux P."/>
            <person name="Thoren M.H."/>
            <person name="Johannesson H."/>
        </authorList>
    </citation>
    <scope>NUCLEOTIDE SEQUENCE</scope>
    <source>
        <strain evidence="2">CBS 359.72</strain>
    </source>
</reference>
<gene>
    <name evidence="2" type="ORF">C7999DRAFT_44297</name>
</gene>
<organism evidence="2 3">
    <name type="scientific">Corynascus novoguineensis</name>
    <dbReference type="NCBI Taxonomy" id="1126955"/>
    <lineage>
        <taxon>Eukaryota</taxon>
        <taxon>Fungi</taxon>
        <taxon>Dikarya</taxon>
        <taxon>Ascomycota</taxon>
        <taxon>Pezizomycotina</taxon>
        <taxon>Sordariomycetes</taxon>
        <taxon>Sordariomycetidae</taxon>
        <taxon>Sordariales</taxon>
        <taxon>Chaetomiaceae</taxon>
        <taxon>Corynascus</taxon>
    </lineage>
</organism>
<dbReference type="Proteomes" id="UP001303647">
    <property type="component" value="Unassembled WGS sequence"/>
</dbReference>
<evidence type="ECO:0000313" key="2">
    <source>
        <dbReference type="EMBL" id="KAK4243965.1"/>
    </source>
</evidence>
<proteinExistence type="predicted"/>
<protein>
    <submittedName>
        <fullName evidence="2">Uncharacterized protein</fullName>
    </submittedName>
</protein>
<accession>A0AAN7HJ53</accession>
<name>A0AAN7HJ53_9PEZI</name>
<feature type="coiled-coil region" evidence="1">
    <location>
        <begin position="227"/>
        <end position="386"/>
    </location>
</feature>
<keyword evidence="1" id="KW-0175">Coiled coil</keyword>
<comment type="caution">
    <text evidence="2">The sequence shown here is derived from an EMBL/GenBank/DDBJ whole genome shotgun (WGS) entry which is preliminary data.</text>
</comment>